<dbReference type="GO" id="GO:0005524">
    <property type="term" value="F:ATP binding"/>
    <property type="evidence" value="ECO:0007669"/>
    <property type="project" value="UniProtKB-KW"/>
</dbReference>
<evidence type="ECO:0000256" key="9">
    <source>
        <dbReference type="SAM" id="Phobius"/>
    </source>
</evidence>
<reference evidence="11" key="2">
    <citation type="submission" date="2024-10" db="UniProtKB">
        <authorList>
            <consortium name="EnsemblProtists"/>
        </authorList>
    </citation>
    <scope>IDENTIFICATION</scope>
</reference>
<dbReference type="RefSeq" id="XP_005763327.1">
    <property type="nucleotide sequence ID" value="XM_005763270.1"/>
</dbReference>
<dbReference type="GO" id="GO:0016020">
    <property type="term" value="C:membrane"/>
    <property type="evidence" value="ECO:0007669"/>
    <property type="project" value="UniProtKB-SubCell"/>
</dbReference>
<dbReference type="STRING" id="2903.R1BLV6"/>
<dbReference type="InterPro" id="IPR050173">
    <property type="entry name" value="ABC_transporter_C-like"/>
</dbReference>
<keyword evidence="6" id="KW-0067">ATP-binding</keyword>
<comment type="similarity">
    <text evidence="2">Belongs to the ABC transporter superfamily. ABCC family. Conjugate transporter (TC 3.A.1.208) subfamily.</text>
</comment>
<dbReference type="PROSITE" id="PS50929">
    <property type="entry name" value="ABC_TM1F"/>
    <property type="match status" value="1"/>
</dbReference>
<dbReference type="Gene3D" id="1.20.1560.10">
    <property type="entry name" value="ABC transporter type 1, transmembrane domain"/>
    <property type="match status" value="1"/>
</dbReference>
<keyword evidence="7 9" id="KW-1133">Transmembrane helix</keyword>
<accession>A0A0D3II13</accession>
<feature type="transmembrane region" description="Helical" evidence="9">
    <location>
        <begin position="168"/>
        <end position="190"/>
    </location>
</feature>
<keyword evidence="8 9" id="KW-0472">Membrane</keyword>
<keyword evidence="12" id="KW-1185">Reference proteome</keyword>
<dbReference type="GO" id="GO:0140359">
    <property type="term" value="F:ABC-type transporter activity"/>
    <property type="evidence" value="ECO:0007669"/>
    <property type="project" value="InterPro"/>
</dbReference>
<dbReference type="GeneID" id="17257068"/>
<dbReference type="SUPFAM" id="SSF90123">
    <property type="entry name" value="ABC transporter transmembrane region"/>
    <property type="match status" value="1"/>
</dbReference>
<evidence type="ECO:0000256" key="3">
    <source>
        <dbReference type="ARBA" id="ARBA00022448"/>
    </source>
</evidence>
<dbReference type="InterPro" id="IPR036640">
    <property type="entry name" value="ABC1_TM_sf"/>
</dbReference>
<dbReference type="PANTHER" id="PTHR24223:SF456">
    <property type="entry name" value="MULTIDRUG RESISTANCE-ASSOCIATED PROTEIN LETHAL(2)03659"/>
    <property type="match status" value="1"/>
</dbReference>
<evidence type="ECO:0000256" key="4">
    <source>
        <dbReference type="ARBA" id="ARBA00022692"/>
    </source>
</evidence>
<name>A0A0D3II13_EMIH1</name>
<keyword evidence="3" id="KW-0813">Transport</keyword>
<dbReference type="PaxDb" id="2903-EOD10898"/>
<evidence type="ECO:0000256" key="2">
    <source>
        <dbReference type="ARBA" id="ARBA00009726"/>
    </source>
</evidence>
<dbReference type="EnsemblProtists" id="EOD10898">
    <property type="protein sequence ID" value="EOD10898"/>
    <property type="gene ID" value="EMIHUDRAFT_215175"/>
</dbReference>
<protein>
    <recommendedName>
        <fullName evidence="10">ABC transmembrane type-1 domain-containing protein</fullName>
    </recommendedName>
</protein>
<organism evidence="11 12">
    <name type="scientific">Emiliania huxleyi (strain CCMP1516)</name>
    <dbReference type="NCBI Taxonomy" id="280463"/>
    <lineage>
        <taxon>Eukaryota</taxon>
        <taxon>Haptista</taxon>
        <taxon>Haptophyta</taxon>
        <taxon>Prymnesiophyceae</taxon>
        <taxon>Isochrysidales</taxon>
        <taxon>Noelaerhabdaceae</taxon>
        <taxon>Emiliania</taxon>
    </lineage>
</organism>
<evidence type="ECO:0000313" key="11">
    <source>
        <dbReference type="EnsemblProtists" id="EOD10898"/>
    </source>
</evidence>
<dbReference type="InterPro" id="IPR011527">
    <property type="entry name" value="ABC1_TM_dom"/>
</dbReference>
<dbReference type="KEGG" id="ehx:EMIHUDRAFT_215175"/>
<reference evidence="12" key="1">
    <citation type="journal article" date="2013" name="Nature">
        <title>Pan genome of the phytoplankton Emiliania underpins its global distribution.</title>
        <authorList>
            <person name="Read B.A."/>
            <person name="Kegel J."/>
            <person name="Klute M.J."/>
            <person name="Kuo A."/>
            <person name="Lefebvre S.C."/>
            <person name="Maumus F."/>
            <person name="Mayer C."/>
            <person name="Miller J."/>
            <person name="Monier A."/>
            <person name="Salamov A."/>
            <person name="Young J."/>
            <person name="Aguilar M."/>
            <person name="Claverie J.M."/>
            <person name="Frickenhaus S."/>
            <person name="Gonzalez K."/>
            <person name="Herman E.K."/>
            <person name="Lin Y.C."/>
            <person name="Napier J."/>
            <person name="Ogata H."/>
            <person name="Sarno A.F."/>
            <person name="Shmutz J."/>
            <person name="Schroeder D."/>
            <person name="de Vargas C."/>
            <person name="Verret F."/>
            <person name="von Dassow P."/>
            <person name="Valentin K."/>
            <person name="Van de Peer Y."/>
            <person name="Wheeler G."/>
            <person name="Dacks J.B."/>
            <person name="Delwiche C.F."/>
            <person name="Dyhrman S.T."/>
            <person name="Glockner G."/>
            <person name="John U."/>
            <person name="Richards T."/>
            <person name="Worden A.Z."/>
            <person name="Zhang X."/>
            <person name="Grigoriev I.V."/>
            <person name="Allen A.E."/>
            <person name="Bidle K."/>
            <person name="Borodovsky M."/>
            <person name="Bowler C."/>
            <person name="Brownlee C."/>
            <person name="Cock J.M."/>
            <person name="Elias M."/>
            <person name="Gladyshev V.N."/>
            <person name="Groth M."/>
            <person name="Guda C."/>
            <person name="Hadaegh A."/>
            <person name="Iglesias-Rodriguez M.D."/>
            <person name="Jenkins J."/>
            <person name="Jones B.M."/>
            <person name="Lawson T."/>
            <person name="Leese F."/>
            <person name="Lindquist E."/>
            <person name="Lobanov A."/>
            <person name="Lomsadze A."/>
            <person name="Malik S.B."/>
            <person name="Marsh M.E."/>
            <person name="Mackinder L."/>
            <person name="Mock T."/>
            <person name="Mueller-Roeber B."/>
            <person name="Pagarete A."/>
            <person name="Parker M."/>
            <person name="Probert I."/>
            <person name="Quesneville H."/>
            <person name="Raines C."/>
            <person name="Rensing S.A."/>
            <person name="Riano-Pachon D.M."/>
            <person name="Richier S."/>
            <person name="Rokitta S."/>
            <person name="Shiraiwa Y."/>
            <person name="Soanes D.M."/>
            <person name="van der Giezen M."/>
            <person name="Wahlund T.M."/>
            <person name="Williams B."/>
            <person name="Wilson W."/>
            <person name="Wolfe G."/>
            <person name="Wurch L.L."/>
        </authorList>
    </citation>
    <scope>NUCLEOTIDE SEQUENCE</scope>
</reference>
<sequence length="203" mass="22763">MGFNTAGLRSRFRCDCTYAAVGRSTEGGCCCRSAMRQTQRDRSCDCKKNFTNTPRTTLGKKKKTTPALYLPYWGSLPAEEQAAPRHSWLCAGLLLAAVLFAVVRSQLFFHIAVTASDKLHRCALQRLLRAPMVFYDSNPSGRLLNRFSKDIEFCDSMLPQTFHDTMQCVLMVTASVGLCIALAPWALIALPPLLCYFRWHLEA</sequence>
<evidence type="ECO:0000256" key="8">
    <source>
        <dbReference type="ARBA" id="ARBA00023136"/>
    </source>
</evidence>
<evidence type="ECO:0000256" key="6">
    <source>
        <dbReference type="ARBA" id="ARBA00022840"/>
    </source>
</evidence>
<feature type="transmembrane region" description="Helical" evidence="9">
    <location>
        <begin position="86"/>
        <end position="103"/>
    </location>
</feature>
<dbReference type="HOGENOM" id="CLU_1351088_0_0_1"/>
<evidence type="ECO:0000259" key="10">
    <source>
        <dbReference type="PROSITE" id="PS50929"/>
    </source>
</evidence>
<keyword evidence="5" id="KW-0547">Nucleotide-binding</keyword>
<evidence type="ECO:0000313" key="12">
    <source>
        <dbReference type="Proteomes" id="UP000013827"/>
    </source>
</evidence>
<dbReference type="AlphaFoldDB" id="A0A0D3II13"/>
<comment type="subcellular location">
    <subcellularLocation>
        <location evidence="1">Membrane</location>
        <topology evidence="1">Multi-pass membrane protein</topology>
    </subcellularLocation>
</comment>
<proteinExistence type="inferred from homology"/>
<evidence type="ECO:0000256" key="1">
    <source>
        <dbReference type="ARBA" id="ARBA00004141"/>
    </source>
</evidence>
<dbReference type="eggNOG" id="KOG0054">
    <property type="taxonomic scope" value="Eukaryota"/>
</dbReference>
<evidence type="ECO:0000256" key="5">
    <source>
        <dbReference type="ARBA" id="ARBA00022741"/>
    </source>
</evidence>
<dbReference type="PANTHER" id="PTHR24223">
    <property type="entry name" value="ATP-BINDING CASSETTE SUB-FAMILY C"/>
    <property type="match status" value="1"/>
</dbReference>
<dbReference type="Proteomes" id="UP000013827">
    <property type="component" value="Unassembled WGS sequence"/>
</dbReference>
<evidence type="ECO:0000256" key="7">
    <source>
        <dbReference type="ARBA" id="ARBA00022989"/>
    </source>
</evidence>
<keyword evidence="4 9" id="KW-0812">Transmembrane</keyword>
<dbReference type="Pfam" id="PF00664">
    <property type="entry name" value="ABC_membrane"/>
    <property type="match status" value="1"/>
</dbReference>
<feature type="domain" description="ABC transmembrane type-1" evidence="10">
    <location>
        <begin position="87"/>
        <end position="197"/>
    </location>
</feature>